<dbReference type="InterPro" id="IPR009291">
    <property type="entry name" value="Vps62"/>
</dbReference>
<sequence>MRSFIHRVFPLAFVGCVASVVHPSQQAIPEFVIEFAPLSHLWSQEKWFPSDISTHLAHVLPEVNFTIVSDSIGFQDIGSLGNDVFLTSIDPVEDEPSWMLSTENKPEGKGLSGAPATIICIEKEGGILDAFYFHFYSFDEGNSILGQEFSDHVGDWEHIMVRFVNNTPSVIYLSAHSGGFAFNYSALQMTRHRATTFIAGGTHANYASPGPHLHGPDNLLNDRTDAGPLWDVTLNFRGYWFDIPAQTFSVASGAGLGRKEEGDEGVGWLQFEGMWGDEQYPVPEHGQVCNATFNECKFSSGPTGPIAKNLGRNQVCEHETNCTISSSV</sequence>
<keyword evidence="3" id="KW-1185">Reference proteome</keyword>
<organism evidence="2 3">
    <name type="scientific">Somion occarium</name>
    <dbReference type="NCBI Taxonomy" id="3059160"/>
    <lineage>
        <taxon>Eukaryota</taxon>
        <taxon>Fungi</taxon>
        <taxon>Dikarya</taxon>
        <taxon>Basidiomycota</taxon>
        <taxon>Agaricomycotina</taxon>
        <taxon>Agaricomycetes</taxon>
        <taxon>Polyporales</taxon>
        <taxon>Cerrenaceae</taxon>
        <taxon>Somion</taxon>
    </lineage>
</organism>
<feature type="signal peptide" evidence="1">
    <location>
        <begin position="1"/>
        <end position="19"/>
    </location>
</feature>
<evidence type="ECO:0000313" key="2">
    <source>
        <dbReference type="EMBL" id="CAL1699082.1"/>
    </source>
</evidence>
<dbReference type="Proteomes" id="UP001497453">
    <property type="component" value="Chromosome 11"/>
</dbReference>
<keyword evidence="1" id="KW-0732">Signal</keyword>
<evidence type="ECO:0008006" key="4">
    <source>
        <dbReference type="Google" id="ProtNLM"/>
    </source>
</evidence>
<name>A0ABP1CWI3_9APHY</name>
<evidence type="ECO:0000256" key="1">
    <source>
        <dbReference type="SAM" id="SignalP"/>
    </source>
</evidence>
<feature type="chain" id="PRO_5045588349" description="Vacuolar protein sorting-associated protein 62" evidence="1">
    <location>
        <begin position="20"/>
        <end position="328"/>
    </location>
</feature>
<dbReference type="InterPro" id="IPR053102">
    <property type="entry name" value="VPS_Associated"/>
</dbReference>
<reference evidence="3" key="1">
    <citation type="submission" date="2024-04" db="EMBL/GenBank/DDBJ databases">
        <authorList>
            <person name="Shaw F."/>
            <person name="Minotto A."/>
        </authorList>
    </citation>
    <scope>NUCLEOTIDE SEQUENCE [LARGE SCALE GENOMIC DNA]</scope>
</reference>
<protein>
    <recommendedName>
        <fullName evidence="4">Vacuolar protein sorting-associated protein 62</fullName>
    </recommendedName>
</protein>
<accession>A0ABP1CWI3</accession>
<dbReference type="PANTHER" id="PTHR48220">
    <property type="match status" value="1"/>
</dbReference>
<gene>
    <name evidence="2" type="ORF">GFSPODELE1_LOCUS2491</name>
</gene>
<evidence type="ECO:0000313" key="3">
    <source>
        <dbReference type="Proteomes" id="UP001497453"/>
    </source>
</evidence>
<dbReference type="EMBL" id="OZ037954">
    <property type="protein sequence ID" value="CAL1699082.1"/>
    <property type="molecule type" value="Genomic_DNA"/>
</dbReference>
<dbReference type="Pfam" id="PF06101">
    <property type="entry name" value="Vps62"/>
    <property type="match status" value="1"/>
</dbReference>
<dbReference type="PANTHER" id="PTHR48220:SF1">
    <property type="entry name" value="VACUOLAR PROTEIN SORTING-ASSOCIATED PROTEIN 62-RELATED"/>
    <property type="match status" value="1"/>
</dbReference>
<proteinExistence type="predicted"/>